<evidence type="ECO:0000256" key="1">
    <source>
        <dbReference type="SAM" id="MobiDB-lite"/>
    </source>
</evidence>
<feature type="region of interest" description="Disordered" evidence="1">
    <location>
        <begin position="87"/>
        <end position="110"/>
    </location>
</feature>
<accession>S8CIR6</accession>
<evidence type="ECO:0000313" key="3">
    <source>
        <dbReference type="Proteomes" id="UP000015453"/>
    </source>
</evidence>
<sequence length="141" mass="15453">ALQAKTVYSWESIDGLTLNSKWDEAEKYICNPLSGEVPLECLSAKTLSGRSFRSLTSRITMSAPLIYPSNLQGHFLANTPVNELEINNNSSHVSSQDKKKGGTTRDVGIQSTPLDISLSFPKTTSSAEEKSVKFIIKEEDS</sequence>
<feature type="non-terminal residue" evidence="2">
    <location>
        <position position="1"/>
    </location>
</feature>
<dbReference type="OrthoDB" id="1910697at2759"/>
<dbReference type="Proteomes" id="UP000015453">
    <property type="component" value="Unassembled WGS sequence"/>
</dbReference>
<dbReference type="AlphaFoldDB" id="S8CIR6"/>
<organism evidence="2 3">
    <name type="scientific">Genlisea aurea</name>
    <dbReference type="NCBI Taxonomy" id="192259"/>
    <lineage>
        <taxon>Eukaryota</taxon>
        <taxon>Viridiplantae</taxon>
        <taxon>Streptophyta</taxon>
        <taxon>Embryophyta</taxon>
        <taxon>Tracheophyta</taxon>
        <taxon>Spermatophyta</taxon>
        <taxon>Magnoliopsida</taxon>
        <taxon>eudicotyledons</taxon>
        <taxon>Gunneridae</taxon>
        <taxon>Pentapetalae</taxon>
        <taxon>asterids</taxon>
        <taxon>lamiids</taxon>
        <taxon>Lamiales</taxon>
        <taxon>Lentibulariaceae</taxon>
        <taxon>Genlisea</taxon>
    </lineage>
</organism>
<dbReference type="PANTHER" id="PTHR36748:SF3">
    <property type="entry name" value="MENTAL RETARDATION GTPASE ACTIVATING PROTEIN"/>
    <property type="match status" value="1"/>
</dbReference>
<keyword evidence="3" id="KW-1185">Reference proteome</keyword>
<comment type="caution">
    <text evidence="2">The sequence shown here is derived from an EMBL/GenBank/DDBJ whole genome shotgun (WGS) entry which is preliminary data.</text>
</comment>
<gene>
    <name evidence="2" type="ORF">M569_07901</name>
</gene>
<dbReference type="PANTHER" id="PTHR36748">
    <property type="entry name" value="MENTAL RETARDATION GTPASE ACTIVATING PROTEIN"/>
    <property type="match status" value="1"/>
</dbReference>
<reference evidence="2 3" key="1">
    <citation type="journal article" date="2013" name="BMC Genomics">
        <title>The miniature genome of a carnivorous plant Genlisea aurea contains a low number of genes and short non-coding sequences.</title>
        <authorList>
            <person name="Leushkin E.V."/>
            <person name="Sutormin R.A."/>
            <person name="Nabieva E.R."/>
            <person name="Penin A.A."/>
            <person name="Kondrashov A.S."/>
            <person name="Logacheva M.D."/>
        </authorList>
    </citation>
    <scope>NUCLEOTIDE SEQUENCE [LARGE SCALE GENOMIC DNA]</scope>
</reference>
<dbReference type="EMBL" id="AUSU01003428">
    <property type="protein sequence ID" value="EPS66874.1"/>
    <property type="molecule type" value="Genomic_DNA"/>
</dbReference>
<evidence type="ECO:0000313" key="2">
    <source>
        <dbReference type="EMBL" id="EPS66874.1"/>
    </source>
</evidence>
<proteinExistence type="predicted"/>
<feature type="non-terminal residue" evidence="2">
    <location>
        <position position="141"/>
    </location>
</feature>
<name>S8CIR6_9LAMI</name>
<protein>
    <submittedName>
        <fullName evidence="2">Uncharacterized protein</fullName>
    </submittedName>
</protein>